<organism evidence="2 3">
    <name type="scientific">Variovorax paradoxus</name>
    <dbReference type="NCBI Taxonomy" id="34073"/>
    <lineage>
        <taxon>Bacteria</taxon>
        <taxon>Pseudomonadati</taxon>
        <taxon>Pseudomonadota</taxon>
        <taxon>Betaproteobacteria</taxon>
        <taxon>Burkholderiales</taxon>
        <taxon>Comamonadaceae</taxon>
        <taxon>Variovorax</taxon>
    </lineage>
</organism>
<feature type="transmembrane region" description="Helical" evidence="1">
    <location>
        <begin position="95"/>
        <end position="114"/>
    </location>
</feature>
<evidence type="ECO:0000313" key="2">
    <source>
        <dbReference type="EMBL" id="QGW81135.1"/>
    </source>
</evidence>
<dbReference type="EMBL" id="CP046622">
    <property type="protein sequence ID" value="QGW81135.1"/>
    <property type="molecule type" value="Genomic_DNA"/>
</dbReference>
<keyword evidence="1" id="KW-0812">Transmembrane</keyword>
<dbReference type="RefSeq" id="WP_157612509.1">
    <property type="nucleotide sequence ID" value="NZ_CP046622.1"/>
</dbReference>
<accession>A0A6I6HGE2</accession>
<keyword evidence="1" id="KW-0472">Membrane</keyword>
<evidence type="ECO:0000313" key="3">
    <source>
        <dbReference type="Proteomes" id="UP000425817"/>
    </source>
</evidence>
<gene>
    <name evidence="2" type="ORF">GOQ09_05885</name>
</gene>
<feature type="transmembrane region" description="Helical" evidence="1">
    <location>
        <begin position="69"/>
        <end position="89"/>
    </location>
</feature>
<keyword evidence="1" id="KW-1133">Transmembrane helix</keyword>
<reference evidence="2 3" key="1">
    <citation type="submission" date="2019-12" db="EMBL/GenBank/DDBJ databases">
        <title>Hybrid Genome Assemblies of two High G+C Isolates from Undergraduate Microbiology Courses.</title>
        <authorList>
            <person name="Ne Ville C.J."/>
            <person name="Enright D."/>
            <person name="Hernandez I."/>
            <person name="Dodsworth J."/>
            <person name="Orwin P.M."/>
        </authorList>
    </citation>
    <scope>NUCLEOTIDE SEQUENCE [LARGE SCALE GENOMIC DNA]</scope>
    <source>
        <strain evidence="2 3">CSUSB</strain>
    </source>
</reference>
<dbReference type="Proteomes" id="UP000425817">
    <property type="component" value="Chromosome"/>
</dbReference>
<dbReference type="AlphaFoldDB" id="A0A6I6HGE2"/>
<name>A0A6I6HGE2_VARPD</name>
<dbReference type="OrthoDB" id="9828060at2"/>
<proteinExistence type="predicted"/>
<protein>
    <submittedName>
        <fullName evidence="2">Uncharacterized protein</fullName>
    </submittedName>
</protein>
<sequence length="136" mass="14046">MSEANKRSFFSKLDSHYAAVEMIGDASKALWIIAALQAISALMGDKIGLVDAALNAVCAFGIARFRSRVAAGIALVFALGTLIFAGYGMAAGGRVSGAGALIALFAVWATARALEATAKIRGTLANKPSRLLSDLE</sequence>
<evidence type="ECO:0000256" key="1">
    <source>
        <dbReference type="SAM" id="Phobius"/>
    </source>
</evidence>